<feature type="transmembrane region" description="Helical" evidence="8">
    <location>
        <begin position="164"/>
        <end position="185"/>
    </location>
</feature>
<dbReference type="InterPro" id="IPR039421">
    <property type="entry name" value="Type_1_exporter"/>
</dbReference>
<dbReference type="PROSITE" id="PS00211">
    <property type="entry name" value="ABC_TRANSPORTER_1"/>
    <property type="match status" value="1"/>
</dbReference>
<dbReference type="InterPro" id="IPR003593">
    <property type="entry name" value="AAA+_ATPase"/>
</dbReference>
<sequence length="593" mass="62093">MSDAEATRRVLRLAQPPLRRFLPGVLFGALSALCAVGLLATSAYLITRAAEQPPILYLMMAIVGVRAFALGRAVFRYLERLFSHDASFRQLAELRVGVLERLLPLAPDGLARSRRGDLLSRLVRDVDELQDHPLRVVQPLVSAVLVCAAAVALVWVLLPAAGITLAIALLLAAVIGTAADTAVAARAEREVAPLRARLADLILDLTGNLEVLTAYGALDAERARLDRADERLRAATLRLAAGAGVVGALVSVIAGAATIAALLVGAPEVAAGGLSGPVLAVVALVPIAVFEVFAAVPAALGAWRRVRSSAQRIATVVPQELPPEIPADIAADGAAGAPAPRAERIEPAPGTPLVSLRDVAARWPGGEAVLHGLDLDLAAGDRVVVSGASGAGKTTLAHVLVRFLDYSGSYRVGGVEARELAHDEVRRVVGLCEQSPYLFDSDIRQNLLFARDTASDEELTAVLDRVGLGDWLAERGGLDATVGERGQLVSGGQAQRIALARALLADFPVLVVDEPTANVDAERAEELLRDILALGGDDARAVLVISHTEVPGELVTRRLELRGGGLFAPETSDDASLRREAAASAPRDAVATR</sequence>
<evidence type="ECO:0000256" key="5">
    <source>
        <dbReference type="ARBA" id="ARBA00022989"/>
    </source>
</evidence>
<dbReference type="GO" id="GO:0016887">
    <property type="term" value="F:ATP hydrolysis activity"/>
    <property type="evidence" value="ECO:0007669"/>
    <property type="project" value="InterPro"/>
</dbReference>
<feature type="domain" description="ABC transmembrane type-1" evidence="10">
    <location>
        <begin position="24"/>
        <end position="305"/>
    </location>
</feature>
<dbReference type="InterPro" id="IPR036640">
    <property type="entry name" value="ABC1_TM_sf"/>
</dbReference>
<dbReference type="SMART" id="SM00382">
    <property type="entry name" value="AAA"/>
    <property type="match status" value="1"/>
</dbReference>
<dbReference type="SUPFAM" id="SSF52540">
    <property type="entry name" value="P-loop containing nucleoside triphosphate hydrolases"/>
    <property type="match status" value="1"/>
</dbReference>
<protein>
    <submittedName>
        <fullName evidence="11">ATP-binding cassette subfamily C protein CydC</fullName>
    </submittedName>
</protein>
<proteinExistence type="predicted"/>
<keyword evidence="4 11" id="KW-0067">ATP-binding</keyword>
<dbReference type="Pfam" id="PF00005">
    <property type="entry name" value="ABC_tran"/>
    <property type="match status" value="1"/>
</dbReference>
<dbReference type="PANTHER" id="PTHR24221:SF654">
    <property type="entry name" value="ATP-BINDING CASSETTE SUB-FAMILY B MEMBER 6"/>
    <property type="match status" value="1"/>
</dbReference>
<organism evidence="11 12">
    <name type="scientific">Compostimonas suwonensis</name>
    <dbReference type="NCBI Taxonomy" id="1048394"/>
    <lineage>
        <taxon>Bacteria</taxon>
        <taxon>Bacillati</taxon>
        <taxon>Actinomycetota</taxon>
        <taxon>Actinomycetes</taxon>
        <taxon>Micrococcales</taxon>
        <taxon>Microbacteriaceae</taxon>
        <taxon>Compostimonas</taxon>
    </lineage>
</organism>
<feature type="domain" description="ABC transporter" evidence="9">
    <location>
        <begin position="354"/>
        <end position="589"/>
    </location>
</feature>
<feature type="transmembrane region" description="Helical" evidence="8">
    <location>
        <begin position="55"/>
        <end position="75"/>
    </location>
</feature>
<reference evidence="11 12" key="1">
    <citation type="submission" date="2017-11" db="EMBL/GenBank/DDBJ databases">
        <title>Genomic Encyclopedia of Archaeal and Bacterial Type Strains, Phase II (KMG-II): From Individual Species to Whole Genera.</title>
        <authorList>
            <person name="Goeker M."/>
        </authorList>
    </citation>
    <scope>NUCLEOTIDE SEQUENCE [LARGE SCALE GENOMIC DNA]</scope>
    <source>
        <strain evidence="11 12">DSM 25625</strain>
    </source>
</reference>
<evidence type="ECO:0000256" key="2">
    <source>
        <dbReference type="ARBA" id="ARBA00022692"/>
    </source>
</evidence>
<evidence type="ECO:0000259" key="9">
    <source>
        <dbReference type="PROSITE" id="PS50893"/>
    </source>
</evidence>
<feature type="region of interest" description="Disordered" evidence="7">
    <location>
        <begin position="570"/>
        <end position="593"/>
    </location>
</feature>
<evidence type="ECO:0000256" key="3">
    <source>
        <dbReference type="ARBA" id="ARBA00022741"/>
    </source>
</evidence>
<dbReference type="PROSITE" id="PS50893">
    <property type="entry name" value="ABC_TRANSPORTER_2"/>
    <property type="match status" value="1"/>
</dbReference>
<comment type="caution">
    <text evidence="11">The sequence shown here is derived from an EMBL/GenBank/DDBJ whole genome shotgun (WGS) entry which is preliminary data.</text>
</comment>
<keyword evidence="3" id="KW-0547">Nucleotide-binding</keyword>
<dbReference type="InterPro" id="IPR014223">
    <property type="entry name" value="ABC_CydC/D"/>
</dbReference>
<dbReference type="InterPro" id="IPR011527">
    <property type="entry name" value="ABC1_TM_dom"/>
</dbReference>
<evidence type="ECO:0000256" key="4">
    <source>
        <dbReference type="ARBA" id="ARBA00022840"/>
    </source>
</evidence>
<dbReference type="OrthoDB" id="3237158at2"/>
<feature type="transmembrane region" description="Helical" evidence="8">
    <location>
        <begin position="140"/>
        <end position="158"/>
    </location>
</feature>
<dbReference type="InterPro" id="IPR027417">
    <property type="entry name" value="P-loop_NTPase"/>
</dbReference>
<accession>A0A2M9BZ64</accession>
<feature type="transmembrane region" description="Helical" evidence="8">
    <location>
        <begin position="21"/>
        <end position="43"/>
    </location>
</feature>
<dbReference type="AlphaFoldDB" id="A0A2M9BZ64"/>
<evidence type="ECO:0000313" key="12">
    <source>
        <dbReference type="Proteomes" id="UP000230161"/>
    </source>
</evidence>
<dbReference type="GO" id="GO:0140359">
    <property type="term" value="F:ABC-type transporter activity"/>
    <property type="evidence" value="ECO:0007669"/>
    <property type="project" value="InterPro"/>
</dbReference>
<evidence type="ECO:0000313" key="11">
    <source>
        <dbReference type="EMBL" id="PJJ63379.1"/>
    </source>
</evidence>
<dbReference type="EMBL" id="PGFB01000002">
    <property type="protein sequence ID" value="PJJ63379.1"/>
    <property type="molecule type" value="Genomic_DNA"/>
</dbReference>
<dbReference type="Pfam" id="PF00664">
    <property type="entry name" value="ABC_membrane"/>
    <property type="match status" value="1"/>
</dbReference>
<keyword evidence="2 8" id="KW-0812">Transmembrane</keyword>
<comment type="subcellular location">
    <subcellularLocation>
        <location evidence="1">Cell membrane</location>
        <topology evidence="1">Multi-pass membrane protein</topology>
    </subcellularLocation>
</comment>
<dbReference type="NCBIfam" id="TIGR02868">
    <property type="entry name" value="CydC"/>
    <property type="match status" value="1"/>
</dbReference>
<evidence type="ECO:0000259" key="10">
    <source>
        <dbReference type="PROSITE" id="PS50929"/>
    </source>
</evidence>
<dbReference type="RefSeq" id="WP_100343885.1">
    <property type="nucleotide sequence ID" value="NZ_PGFB01000002.1"/>
</dbReference>
<gene>
    <name evidence="11" type="ORF">CLV54_1044</name>
</gene>
<evidence type="ECO:0000256" key="1">
    <source>
        <dbReference type="ARBA" id="ARBA00004651"/>
    </source>
</evidence>
<keyword evidence="12" id="KW-1185">Reference proteome</keyword>
<dbReference type="PROSITE" id="PS50929">
    <property type="entry name" value="ABC_TM1F"/>
    <property type="match status" value="1"/>
</dbReference>
<keyword evidence="5 8" id="KW-1133">Transmembrane helix</keyword>
<dbReference type="GO" id="GO:0034775">
    <property type="term" value="P:glutathione transmembrane transport"/>
    <property type="evidence" value="ECO:0007669"/>
    <property type="project" value="InterPro"/>
</dbReference>
<feature type="transmembrane region" description="Helical" evidence="8">
    <location>
        <begin position="239"/>
        <end position="266"/>
    </location>
</feature>
<name>A0A2M9BZ64_9MICO</name>
<keyword evidence="6 8" id="KW-0472">Membrane</keyword>
<dbReference type="CDD" id="cd03228">
    <property type="entry name" value="ABCC_MRP_Like"/>
    <property type="match status" value="1"/>
</dbReference>
<evidence type="ECO:0000256" key="6">
    <source>
        <dbReference type="ARBA" id="ARBA00023136"/>
    </source>
</evidence>
<evidence type="ECO:0000256" key="8">
    <source>
        <dbReference type="SAM" id="Phobius"/>
    </source>
</evidence>
<dbReference type="GO" id="GO:0005886">
    <property type="term" value="C:plasma membrane"/>
    <property type="evidence" value="ECO:0007669"/>
    <property type="project" value="UniProtKB-SubCell"/>
</dbReference>
<evidence type="ECO:0000256" key="7">
    <source>
        <dbReference type="SAM" id="MobiDB-lite"/>
    </source>
</evidence>
<dbReference type="SUPFAM" id="SSF90123">
    <property type="entry name" value="ABC transporter transmembrane region"/>
    <property type="match status" value="1"/>
</dbReference>
<feature type="transmembrane region" description="Helical" evidence="8">
    <location>
        <begin position="278"/>
        <end position="303"/>
    </location>
</feature>
<dbReference type="GO" id="GO:0005524">
    <property type="term" value="F:ATP binding"/>
    <property type="evidence" value="ECO:0007669"/>
    <property type="project" value="UniProtKB-KW"/>
</dbReference>
<dbReference type="Proteomes" id="UP000230161">
    <property type="component" value="Unassembled WGS sequence"/>
</dbReference>
<dbReference type="InterPro" id="IPR003439">
    <property type="entry name" value="ABC_transporter-like_ATP-bd"/>
</dbReference>
<dbReference type="PANTHER" id="PTHR24221">
    <property type="entry name" value="ATP-BINDING CASSETTE SUB-FAMILY B"/>
    <property type="match status" value="1"/>
</dbReference>
<dbReference type="GO" id="GO:0045454">
    <property type="term" value="P:cell redox homeostasis"/>
    <property type="evidence" value="ECO:0007669"/>
    <property type="project" value="InterPro"/>
</dbReference>
<dbReference type="InterPro" id="IPR017871">
    <property type="entry name" value="ABC_transporter-like_CS"/>
</dbReference>
<dbReference type="Gene3D" id="3.40.50.300">
    <property type="entry name" value="P-loop containing nucleotide triphosphate hydrolases"/>
    <property type="match status" value="1"/>
</dbReference>
<dbReference type="Gene3D" id="1.20.1560.10">
    <property type="entry name" value="ABC transporter type 1, transmembrane domain"/>
    <property type="match status" value="1"/>
</dbReference>